<accession>A0A0D3IDJ5</accession>
<organism evidence="2 3">
    <name type="scientific">Emiliania huxleyi (strain CCMP1516)</name>
    <dbReference type="NCBI Taxonomy" id="280463"/>
    <lineage>
        <taxon>Eukaryota</taxon>
        <taxon>Haptista</taxon>
        <taxon>Haptophyta</taxon>
        <taxon>Prymnesiophyceae</taxon>
        <taxon>Isochrysidales</taxon>
        <taxon>Noelaerhabdaceae</taxon>
        <taxon>Emiliania</taxon>
    </lineage>
</organism>
<dbReference type="HOGENOM" id="CLU_1499000_0_0_1"/>
<dbReference type="Proteomes" id="UP000013827">
    <property type="component" value="Unassembled WGS sequence"/>
</dbReference>
<sequence>MVTAAELPSFNATSGSFSDMKGNQTSRMGHFRPVYRQKMNANDEFIESGEYLYYMTDLSKDNWVIGPEPGGILRGIQSSGSSGAHCPNMAMGWVGATGGKENGGWSPPGGVSVAPKYCGFEGPKLVRTPDTNYLHMAANFRLTDLPSHPRCGLSEDCPRGVAADEAAPQAREARPRRNAR</sequence>
<dbReference type="GeneID" id="17255459"/>
<dbReference type="RefSeq" id="XP_005761759.1">
    <property type="nucleotide sequence ID" value="XM_005761702.1"/>
</dbReference>
<dbReference type="EnsemblProtists" id="EOD09330">
    <property type="protein sequence ID" value="EOD09330"/>
    <property type="gene ID" value="EMIHUDRAFT_216739"/>
</dbReference>
<evidence type="ECO:0000256" key="1">
    <source>
        <dbReference type="SAM" id="MobiDB-lite"/>
    </source>
</evidence>
<evidence type="ECO:0000313" key="3">
    <source>
        <dbReference type="Proteomes" id="UP000013827"/>
    </source>
</evidence>
<evidence type="ECO:0000313" key="2">
    <source>
        <dbReference type="EnsemblProtists" id="EOD09330"/>
    </source>
</evidence>
<dbReference type="KEGG" id="ehx:EMIHUDRAFT_216739"/>
<name>A0A0D3IDJ5_EMIH1</name>
<feature type="compositionally biased region" description="Basic and acidic residues" evidence="1">
    <location>
        <begin position="171"/>
        <end position="180"/>
    </location>
</feature>
<keyword evidence="3" id="KW-1185">Reference proteome</keyword>
<dbReference type="PaxDb" id="2903-EOD09330"/>
<reference evidence="2" key="2">
    <citation type="submission" date="2024-10" db="UniProtKB">
        <authorList>
            <consortium name="EnsemblProtists"/>
        </authorList>
    </citation>
    <scope>IDENTIFICATION</scope>
</reference>
<protein>
    <submittedName>
        <fullName evidence="2">Uncharacterized protein</fullName>
    </submittedName>
</protein>
<dbReference type="AlphaFoldDB" id="A0A0D3IDJ5"/>
<proteinExistence type="predicted"/>
<feature type="region of interest" description="Disordered" evidence="1">
    <location>
        <begin position="155"/>
        <end position="180"/>
    </location>
</feature>
<reference evidence="3" key="1">
    <citation type="journal article" date="2013" name="Nature">
        <title>Pan genome of the phytoplankton Emiliania underpins its global distribution.</title>
        <authorList>
            <person name="Read B.A."/>
            <person name="Kegel J."/>
            <person name="Klute M.J."/>
            <person name="Kuo A."/>
            <person name="Lefebvre S.C."/>
            <person name="Maumus F."/>
            <person name="Mayer C."/>
            <person name="Miller J."/>
            <person name="Monier A."/>
            <person name="Salamov A."/>
            <person name="Young J."/>
            <person name="Aguilar M."/>
            <person name="Claverie J.M."/>
            <person name="Frickenhaus S."/>
            <person name="Gonzalez K."/>
            <person name="Herman E.K."/>
            <person name="Lin Y.C."/>
            <person name="Napier J."/>
            <person name="Ogata H."/>
            <person name="Sarno A.F."/>
            <person name="Shmutz J."/>
            <person name="Schroeder D."/>
            <person name="de Vargas C."/>
            <person name="Verret F."/>
            <person name="von Dassow P."/>
            <person name="Valentin K."/>
            <person name="Van de Peer Y."/>
            <person name="Wheeler G."/>
            <person name="Dacks J.B."/>
            <person name="Delwiche C.F."/>
            <person name="Dyhrman S.T."/>
            <person name="Glockner G."/>
            <person name="John U."/>
            <person name="Richards T."/>
            <person name="Worden A.Z."/>
            <person name="Zhang X."/>
            <person name="Grigoriev I.V."/>
            <person name="Allen A.E."/>
            <person name="Bidle K."/>
            <person name="Borodovsky M."/>
            <person name="Bowler C."/>
            <person name="Brownlee C."/>
            <person name="Cock J.M."/>
            <person name="Elias M."/>
            <person name="Gladyshev V.N."/>
            <person name="Groth M."/>
            <person name="Guda C."/>
            <person name="Hadaegh A."/>
            <person name="Iglesias-Rodriguez M.D."/>
            <person name="Jenkins J."/>
            <person name="Jones B.M."/>
            <person name="Lawson T."/>
            <person name="Leese F."/>
            <person name="Lindquist E."/>
            <person name="Lobanov A."/>
            <person name="Lomsadze A."/>
            <person name="Malik S.B."/>
            <person name="Marsh M.E."/>
            <person name="Mackinder L."/>
            <person name="Mock T."/>
            <person name="Mueller-Roeber B."/>
            <person name="Pagarete A."/>
            <person name="Parker M."/>
            <person name="Probert I."/>
            <person name="Quesneville H."/>
            <person name="Raines C."/>
            <person name="Rensing S.A."/>
            <person name="Riano-Pachon D.M."/>
            <person name="Richier S."/>
            <person name="Rokitta S."/>
            <person name="Shiraiwa Y."/>
            <person name="Soanes D.M."/>
            <person name="van der Giezen M."/>
            <person name="Wahlund T.M."/>
            <person name="Williams B."/>
            <person name="Wilson W."/>
            <person name="Wolfe G."/>
            <person name="Wurch L.L."/>
        </authorList>
    </citation>
    <scope>NUCLEOTIDE SEQUENCE</scope>
</reference>